<reference evidence="4" key="2">
    <citation type="submission" date="2014-07" db="EMBL/GenBank/DDBJ databases">
        <authorList>
            <person name="Hull J."/>
        </authorList>
    </citation>
    <scope>NUCLEOTIDE SEQUENCE</scope>
</reference>
<feature type="domain" description="CCHC-type" evidence="3">
    <location>
        <begin position="228"/>
        <end position="243"/>
    </location>
</feature>
<dbReference type="Gene3D" id="4.10.60.10">
    <property type="entry name" value="Zinc finger, CCHC-type"/>
    <property type="match status" value="1"/>
</dbReference>
<dbReference type="PROSITE" id="PS50158">
    <property type="entry name" value="ZF_CCHC"/>
    <property type="match status" value="1"/>
</dbReference>
<dbReference type="EMBL" id="GBHO01041117">
    <property type="protein sequence ID" value="JAG02487.1"/>
    <property type="molecule type" value="Transcribed_RNA"/>
</dbReference>
<evidence type="ECO:0000259" key="3">
    <source>
        <dbReference type="PROSITE" id="PS50158"/>
    </source>
</evidence>
<dbReference type="PANTHER" id="PTHR33198:SF19">
    <property type="entry name" value="CCHC-TYPE DOMAIN-CONTAINING PROTEIN"/>
    <property type="match status" value="1"/>
</dbReference>
<dbReference type="AlphaFoldDB" id="A0A0A9W228"/>
<dbReference type="GO" id="GO:0008270">
    <property type="term" value="F:zinc ion binding"/>
    <property type="evidence" value="ECO:0007669"/>
    <property type="project" value="UniProtKB-KW"/>
</dbReference>
<accession>A0A0A9W228</accession>
<dbReference type="PANTHER" id="PTHR33198">
    <property type="entry name" value="ANK_REP_REGION DOMAIN-CONTAINING PROTEIN-RELATED"/>
    <property type="match status" value="1"/>
</dbReference>
<sequence>EAFFERNQRADNEKVSMLVVLIGPEVYSVLKNLVSPEKPKDKTFAELLEILTGYYAPKGLEVAERFKFHSRHQQPSEPVRDFIVALKSLACTCEFGDFLDDALRDQLIIGLRDHTTKKRLLSETKLTFKAAVKIVTDMELVHEQSQQLSDKTMDQHVHGVNPSTKFKKHPRSYSRQDRSQQHRNNNSSTPASAQLSRKFDKRNVNKPKCSNCARFHEANNCPAKDWSCFSCNGKGHVSRCCPNNGNSNNRLHSIEVKSVLNGPSSAPMYVKLNVNNSEIFFEVDTGSACTLIPTKELSRSLLGRDWLSVISPNWGSTLLTGQSGVSSVAAIAGDDIKFPDISRYKVLEH</sequence>
<organism evidence="4">
    <name type="scientific">Lygus hesperus</name>
    <name type="common">Western plant bug</name>
    <dbReference type="NCBI Taxonomy" id="30085"/>
    <lineage>
        <taxon>Eukaryota</taxon>
        <taxon>Metazoa</taxon>
        <taxon>Ecdysozoa</taxon>
        <taxon>Arthropoda</taxon>
        <taxon>Hexapoda</taxon>
        <taxon>Insecta</taxon>
        <taxon>Pterygota</taxon>
        <taxon>Neoptera</taxon>
        <taxon>Paraneoptera</taxon>
        <taxon>Hemiptera</taxon>
        <taxon>Heteroptera</taxon>
        <taxon>Panheteroptera</taxon>
        <taxon>Cimicomorpha</taxon>
        <taxon>Miridae</taxon>
        <taxon>Mirini</taxon>
        <taxon>Lygus</taxon>
    </lineage>
</organism>
<proteinExistence type="predicted"/>
<feature type="region of interest" description="Disordered" evidence="2">
    <location>
        <begin position="146"/>
        <end position="200"/>
    </location>
</feature>
<feature type="non-terminal residue" evidence="4">
    <location>
        <position position="1"/>
    </location>
</feature>
<dbReference type="GO" id="GO:0003676">
    <property type="term" value="F:nucleic acid binding"/>
    <property type="evidence" value="ECO:0007669"/>
    <property type="project" value="InterPro"/>
</dbReference>
<evidence type="ECO:0000256" key="2">
    <source>
        <dbReference type="SAM" id="MobiDB-lite"/>
    </source>
</evidence>
<name>A0A0A9W228_LYGHE</name>
<evidence type="ECO:0000256" key="1">
    <source>
        <dbReference type="PROSITE-ProRule" id="PRU00047"/>
    </source>
</evidence>
<keyword evidence="1" id="KW-0479">Metal-binding</keyword>
<evidence type="ECO:0000313" key="4">
    <source>
        <dbReference type="EMBL" id="JAG02487.1"/>
    </source>
</evidence>
<reference evidence="4" key="1">
    <citation type="journal article" date="2014" name="PLoS ONE">
        <title>Transcriptome-Based Identification of ABC Transporters in the Western Tarnished Plant Bug Lygus hesperus.</title>
        <authorList>
            <person name="Hull J.J."/>
            <person name="Chaney K."/>
            <person name="Geib S.M."/>
            <person name="Fabrick J.A."/>
            <person name="Brent C.S."/>
            <person name="Walsh D."/>
            <person name="Lavine L.C."/>
        </authorList>
    </citation>
    <scope>NUCLEOTIDE SEQUENCE</scope>
</reference>
<gene>
    <name evidence="4" type="primary">gag_18</name>
    <name evidence="4" type="ORF">CM83_4210</name>
</gene>
<protein>
    <submittedName>
        <fullName evidence="4">Gag polyprotein</fullName>
    </submittedName>
</protein>
<dbReference type="InterPro" id="IPR001878">
    <property type="entry name" value="Znf_CCHC"/>
</dbReference>
<keyword evidence="1" id="KW-0863">Zinc-finger</keyword>
<feature type="compositionally biased region" description="Polar residues" evidence="2">
    <location>
        <begin position="182"/>
        <end position="195"/>
    </location>
</feature>
<keyword evidence="1" id="KW-0862">Zinc</keyword>